<dbReference type="EMBL" id="AZFC01000036">
    <property type="protein sequence ID" value="KRL46347.1"/>
    <property type="molecule type" value="Genomic_DNA"/>
</dbReference>
<evidence type="ECO:0000313" key="1">
    <source>
        <dbReference type="EMBL" id="KRL46347.1"/>
    </source>
</evidence>
<dbReference type="PATRIC" id="fig|1423805.4.peg.584"/>
<name>A0A0R1QYJ8_9LACO</name>
<protein>
    <submittedName>
        <fullName evidence="1">Uncharacterized protein</fullName>
    </submittedName>
</protein>
<comment type="caution">
    <text evidence="1">The sequence shown here is derived from an EMBL/GenBank/DDBJ whole genome shotgun (WGS) entry which is preliminary data.</text>
</comment>
<accession>A0A0R1QYJ8</accession>
<gene>
    <name evidence="1" type="ORF">FD37_GL000572</name>
</gene>
<dbReference type="Proteomes" id="UP000051835">
    <property type="component" value="Unassembled WGS sequence"/>
</dbReference>
<sequence>MKEVLIMSEVGFHDGFPKELDDGYLKLPPRIRKAIEEAIPKGTKSFDEAYARITEELEKENGPILTDVIDKKKLAEIGKKNQKKHNAFVRFFNHLTLKDLN</sequence>
<organism evidence="1 2">
    <name type="scientific">Levilactobacillus spicheri DSM 15429</name>
    <dbReference type="NCBI Taxonomy" id="1423805"/>
    <lineage>
        <taxon>Bacteria</taxon>
        <taxon>Bacillati</taxon>
        <taxon>Bacillota</taxon>
        <taxon>Bacilli</taxon>
        <taxon>Lactobacillales</taxon>
        <taxon>Lactobacillaceae</taxon>
        <taxon>Levilactobacillus</taxon>
    </lineage>
</organism>
<reference evidence="1 2" key="1">
    <citation type="journal article" date="2015" name="Genome Announc.">
        <title>Expanding the biotechnology potential of lactobacilli through comparative genomics of 213 strains and associated genera.</title>
        <authorList>
            <person name="Sun Z."/>
            <person name="Harris H.M."/>
            <person name="McCann A."/>
            <person name="Guo C."/>
            <person name="Argimon S."/>
            <person name="Zhang W."/>
            <person name="Yang X."/>
            <person name="Jeffery I.B."/>
            <person name="Cooney J.C."/>
            <person name="Kagawa T.F."/>
            <person name="Liu W."/>
            <person name="Song Y."/>
            <person name="Salvetti E."/>
            <person name="Wrobel A."/>
            <person name="Rasinkangas P."/>
            <person name="Parkhill J."/>
            <person name="Rea M.C."/>
            <person name="O'Sullivan O."/>
            <person name="Ritari J."/>
            <person name="Douillard F.P."/>
            <person name="Paul Ross R."/>
            <person name="Yang R."/>
            <person name="Briner A.E."/>
            <person name="Felis G.E."/>
            <person name="de Vos W.M."/>
            <person name="Barrangou R."/>
            <person name="Klaenhammer T.R."/>
            <person name="Caufield P.W."/>
            <person name="Cui Y."/>
            <person name="Zhang H."/>
            <person name="O'Toole P.W."/>
        </authorList>
    </citation>
    <scope>NUCLEOTIDE SEQUENCE [LARGE SCALE GENOMIC DNA]</scope>
    <source>
        <strain evidence="1 2">DSM 15429</strain>
    </source>
</reference>
<proteinExistence type="predicted"/>
<dbReference type="AlphaFoldDB" id="A0A0R1QYJ8"/>
<evidence type="ECO:0000313" key="2">
    <source>
        <dbReference type="Proteomes" id="UP000051835"/>
    </source>
</evidence>